<organism evidence="2 3">
    <name type="scientific">Macrococcus bovicus</name>
    <dbReference type="NCBI Taxonomy" id="69968"/>
    <lineage>
        <taxon>Bacteria</taxon>
        <taxon>Bacillati</taxon>
        <taxon>Bacillota</taxon>
        <taxon>Bacilli</taxon>
        <taxon>Bacillales</taxon>
        <taxon>Staphylococcaceae</taxon>
        <taxon>Macrococcus</taxon>
    </lineage>
</organism>
<comment type="caution">
    <text evidence="2">The sequence shown here is derived from an EMBL/GenBank/DDBJ whole genome shotgun (WGS) entry which is preliminary data.</text>
</comment>
<dbReference type="AlphaFoldDB" id="A0A4R6BV23"/>
<feature type="transmembrane region" description="Helical" evidence="1">
    <location>
        <begin position="51"/>
        <end position="70"/>
    </location>
</feature>
<feature type="transmembrane region" description="Helical" evidence="1">
    <location>
        <begin position="191"/>
        <end position="210"/>
    </location>
</feature>
<dbReference type="OrthoDB" id="9808690at2"/>
<keyword evidence="1" id="KW-1133">Transmembrane helix</keyword>
<dbReference type="PANTHER" id="PTHR37810">
    <property type="entry name" value="IMMUNITY PROTEIN SDPI"/>
    <property type="match status" value="1"/>
</dbReference>
<dbReference type="InterPro" id="IPR026272">
    <property type="entry name" value="SdpI"/>
</dbReference>
<dbReference type="Pfam" id="PF13630">
    <property type="entry name" value="SdpI"/>
    <property type="match status" value="1"/>
</dbReference>
<keyword evidence="3" id="KW-1185">Reference proteome</keyword>
<gene>
    <name evidence="2" type="ORF">ERX55_11065</name>
</gene>
<evidence type="ECO:0008006" key="4">
    <source>
        <dbReference type="Google" id="ProtNLM"/>
    </source>
</evidence>
<dbReference type="RefSeq" id="WP_133452649.1">
    <property type="nucleotide sequence ID" value="NZ_SCWF01000018.1"/>
</dbReference>
<feature type="transmembrane region" description="Helical" evidence="1">
    <location>
        <begin position="121"/>
        <end position="137"/>
    </location>
</feature>
<keyword evidence="1" id="KW-0812">Transmembrane</keyword>
<keyword evidence="1" id="KW-0472">Membrane</keyword>
<proteinExistence type="predicted"/>
<dbReference type="GO" id="GO:0009636">
    <property type="term" value="P:response to toxic substance"/>
    <property type="evidence" value="ECO:0007669"/>
    <property type="project" value="TreeGrafter"/>
</dbReference>
<dbReference type="Proteomes" id="UP000294843">
    <property type="component" value="Unassembled WGS sequence"/>
</dbReference>
<dbReference type="PANTHER" id="PTHR37810:SF5">
    <property type="entry name" value="IMMUNITY PROTEIN SDPI"/>
    <property type="match status" value="1"/>
</dbReference>
<accession>A0A4R6BV23</accession>
<dbReference type="PIRSF" id="PIRSF038959">
    <property type="entry name" value="SdpI"/>
    <property type="match status" value="1"/>
</dbReference>
<protein>
    <recommendedName>
        <fullName evidence="4">SdpI family protein</fullName>
    </recommendedName>
</protein>
<feature type="transmembrane region" description="Helical" evidence="1">
    <location>
        <begin position="91"/>
        <end position="109"/>
    </location>
</feature>
<feature type="transmembrane region" description="Helical" evidence="1">
    <location>
        <begin position="12"/>
        <end position="31"/>
    </location>
</feature>
<sequence length="214" mass="24571">MSKTLFEKTKLSLIIILCSIVYWIYMIPSLPDSIPMQVEDDGSVIWSANKYIAALLTVVIMTIIYLIMLYKPKYKNMDKGRRDAYENVYSIIINLVIFLVFMAILIVIFNANGFSFDMNRLILLITGSLLIVIGNYYQKIPFNSPIGIKTPWIVSNSKIWSKTHHTASIVFLLLGFVIFLSGLIYPSLEKYAFIIIVIGFLIPLLYSFYLTHQD</sequence>
<evidence type="ECO:0000256" key="1">
    <source>
        <dbReference type="SAM" id="Phobius"/>
    </source>
</evidence>
<reference evidence="2 3" key="1">
    <citation type="submission" date="2019-01" db="EMBL/GenBank/DDBJ databases">
        <title>Draft genome sequences of the type strains of six Macrococcus species.</title>
        <authorList>
            <person name="Mazhar S."/>
            <person name="Altermann E."/>
            <person name="Hill C."/>
            <person name="Mcauliffe O."/>
        </authorList>
    </citation>
    <scope>NUCLEOTIDE SEQUENCE [LARGE SCALE GENOMIC DNA]</scope>
    <source>
        <strain evidence="2 3">ATCC 51825</strain>
    </source>
</reference>
<dbReference type="InterPro" id="IPR025962">
    <property type="entry name" value="SdpI/YhfL"/>
</dbReference>
<dbReference type="EMBL" id="SCWF01000018">
    <property type="protein sequence ID" value="TDM12178.1"/>
    <property type="molecule type" value="Genomic_DNA"/>
</dbReference>
<evidence type="ECO:0000313" key="2">
    <source>
        <dbReference type="EMBL" id="TDM12178.1"/>
    </source>
</evidence>
<feature type="transmembrane region" description="Helical" evidence="1">
    <location>
        <begin position="166"/>
        <end position="185"/>
    </location>
</feature>
<name>A0A4R6BV23_9STAP</name>
<evidence type="ECO:0000313" key="3">
    <source>
        <dbReference type="Proteomes" id="UP000294843"/>
    </source>
</evidence>